<dbReference type="SUPFAM" id="SSF51182">
    <property type="entry name" value="RmlC-like cupins"/>
    <property type="match status" value="1"/>
</dbReference>
<organism evidence="2 3">
    <name type="scientific">Exophiala bonariae</name>
    <dbReference type="NCBI Taxonomy" id="1690606"/>
    <lineage>
        <taxon>Eukaryota</taxon>
        <taxon>Fungi</taxon>
        <taxon>Dikarya</taxon>
        <taxon>Ascomycota</taxon>
        <taxon>Pezizomycotina</taxon>
        <taxon>Eurotiomycetes</taxon>
        <taxon>Chaetothyriomycetidae</taxon>
        <taxon>Chaetothyriales</taxon>
        <taxon>Herpotrichiellaceae</taxon>
        <taxon>Exophiala</taxon>
    </lineage>
</organism>
<dbReference type="InterPro" id="IPR047142">
    <property type="entry name" value="OryJ/VirC-like"/>
</dbReference>
<evidence type="ECO:0000259" key="1">
    <source>
        <dbReference type="Pfam" id="PF07883"/>
    </source>
</evidence>
<dbReference type="InterPro" id="IPR013096">
    <property type="entry name" value="Cupin_2"/>
</dbReference>
<evidence type="ECO:0000313" key="2">
    <source>
        <dbReference type="EMBL" id="KAK5044837.1"/>
    </source>
</evidence>
<dbReference type="GeneID" id="89978533"/>
<dbReference type="EMBL" id="JAVRRD010000042">
    <property type="protein sequence ID" value="KAK5044837.1"/>
    <property type="molecule type" value="Genomic_DNA"/>
</dbReference>
<gene>
    <name evidence="2" type="ORF">LTR84_010375</name>
</gene>
<evidence type="ECO:0000313" key="3">
    <source>
        <dbReference type="Proteomes" id="UP001358417"/>
    </source>
</evidence>
<dbReference type="CDD" id="cd02231">
    <property type="entry name" value="cupin_BLL6423-like"/>
    <property type="match status" value="1"/>
</dbReference>
<dbReference type="Pfam" id="PF07883">
    <property type="entry name" value="Cupin_2"/>
    <property type="match status" value="1"/>
</dbReference>
<dbReference type="PANTHER" id="PTHR36156">
    <property type="entry name" value="SLR2101 PROTEIN"/>
    <property type="match status" value="1"/>
</dbReference>
<comment type="caution">
    <text evidence="2">The sequence shown here is derived from an EMBL/GenBank/DDBJ whole genome shotgun (WGS) entry which is preliminary data.</text>
</comment>
<dbReference type="InterPro" id="IPR011051">
    <property type="entry name" value="RmlC_Cupin_sf"/>
</dbReference>
<dbReference type="Proteomes" id="UP001358417">
    <property type="component" value="Unassembled WGS sequence"/>
</dbReference>
<dbReference type="RefSeq" id="XP_064700487.1">
    <property type="nucleotide sequence ID" value="XM_064853912.1"/>
</dbReference>
<feature type="domain" description="Cupin type-2" evidence="1">
    <location>
        <begin position="77"/>
        <end position="144"/>
    </location>
</feature>
<sequence>MTNTSSLPPIRRIVTGHSDEAKAIIKNDNLVSTAIQPHGNANALIWSSDSSPAEVTSKKDKGTVATGHVNHGSILRIVDLPPKSTGSVHRSVSLDYVVVQKGNIELILDDEARVAVNEGDIVVQQATMHGWNNRSDQWARLICVLLPAQVPVINGVTLDAHVTFSVK</sequence>
<dbReference type="InterPro" id="IPR014710">
    <property type="entry name" value="RmlC-like_jellyroll"/>
</dbReference>
<dbReference type="AlphaFoldDB" id="A0AAV9MW68"/>
<dbReference type="PANTHER" id="PTHR36156:SF2">
    <property type="entry name" value="CUPIN TYPE-2 DOMAIN-CONTAINING PROTEIN"/>
    <property type="match status" value="1"/>
</dbReference>
<dbReference type="Gene3D" id="2.60.120.10">
    <property type="entry name" value="Jelly Rolls"/>
    <property type="match status" value="1"/>
</dbReference>
<protein>
    <recommendedName>
        <fullName evidence="1">Cupin type-2 domain-containing protein</fullName>
    </recommendedName>
</protein>
<keyword evidence="3" id="KW-1185">Reference proteome</keyword>
<reference evidence="2 3" key="1">
    <citation type="submission" date="2023-08" db="EMBL/GenBank/DDBJ databases">
        <title>Black Yeasts Isolated from many extreme environments.</title>
        <authorList>
            <person name="Coleine C."/>
            <person name="Stajich J.E."/>
            <person name="Selbmann L."/>
        </authorList>
    </citation>
    <scope>NUCLEOTIDE SEQUENCE [LARGE SCALE GENOMIC DNA]</scope>
    <source>
        <strain evidence="2 3">CCFEE 5792</strain>
    </source>
</reference>
<dbReference type="Gene3D" id="2.20.70.150">
    <property type="match status" value="1"/>
</dbReference>
<proteinExistence type="predicted"/>
<accession>A0AAV9MW68</accession>
<name>A0AAV9MW68_9EURO</name>